<evidence type="ECO:0000313" key="7">
    <source>
        <dbReference type="EMBL" id="KAK5117562.1"/>
    </source>
</evidence>
<dbReference type="EMBL" id="JAVRRL010000004">
    <property type="protein sequence ID" value="KAK5117562.1"/>
    <property type="molecule type" value="Genomic_DNA"/>
</dbReference>
<dbReference type="InterPro" id="IPR000571">
    <property type="entry name" value="Znf_CCCH"/>
</dbReference>
<name>A0AAN7TN63_9PEZI</name>
<evidence type="ECO:0000313" key="8">
    <source>
        <dbReference type="Proteomes" id="UP001310890"/>
    </source>
</evidence>
<feature type="zinc finger region" description="C3H1-type" evidence="4">
    <location>
        <begin position="191"/>
        <end position="219"/>
    </location>
</feature>
<keyword evidence="3 4" id="KW-0862">Zinc</keyword>
<gene>
    <name evidence="7" type="ORF">LTR62_004984</name>
</gene>
<feature type="compositionally biased region" description="Polar residues" evidence="5">
    <location>
        <begin position="299"/>
        <end position="309"/>
    </location>
</feature>
<dbReference type="PANTHER" id="PTHR46156">
    <property type="entry name" value="CCCH ZINGC FINGER"/>
    <property type="match status" value="1"/>
</dbReference>
<feature type="zinc finger region" description="C3H1-type" evidence="4">
    <location>
        <begin position="164"/>
        <end position="190"/>
    </location>
</feature>
<feature type="domain" description="C3H1-type" evidence="6">
    <location>
        <begin position="135"/>
        <end position="163"/>
    </location>
</feature>
<proteinExistence type="predicted"/>
<sequence length="309" mass="34541">MTSHGTNYHLANQDTLDPEQKHRQEIHEQQRADRRRKRSIQEQSRILHHIDSAGDSTNRAMVIDGIHFRLSPDGAKLTRAPGKLGYWKTPSITSILNFTDMAEAALATPKKIKIANVDFCRTCVFGARCHFQHDPSKVAICKDFLKSGSCLRGDNCDMSHEMTYHRVPACQYFQRGNCTNTACRYPHVLVSPAASVCPAFATIGFCAKGSDCDKRHVHECPKYANKGFCAEREKGRCPMPHPDRASLLRKAAGRAAKMSSDAESDISSSEDDDRREEVEDIDSDEEDVFIHAGGESHELAQQQDFVGFS</sequence>
<feature type="region of interest" description="Disordered" evidence="5">
    <location>
        <begin position="250"/>
        <end position="309"/>
    </location>
</feature>
<organism evidence="7 8">
    <name type="scientific">Meristemomyces frigidus</name>
    <dbReference type="NCBI Taxonomy" id="1508187"/>
    <lineage>
        <taxon>Eukaryota</taxon>
        <taxon>Fungi</taxon>
        <taxon>Dikarya</taxon>
        <taxon>Ascomycota</taxon>
        <taxon>Pezizomycotina</taxon>
        <taxon>Dothideomycetes</taxon>
        <taxon>Dothideomycetidae</taxon>
        <taxon>Mycosphaerellales</taxon>
        <taxon>Teratosphaeriaceae</taxon>
        <taxon>Meristemomyces</taxon>
    </lineage>
</organism>
<evidence type="ECO:0000259" key="6">
    <source>
        <dbReference type="PROSITE" id="PS50103"/>
    </source>
</evidence>
<dbReference type="PROSITE" id="PS50103">
    <property type="entry name" value="ZF_C3H1"/>
    <property type="match status" value="3"/>
</dbReference>
<evidence type="ECO:0000256" key="1">
    <source>
        <dbReference type="ARBA" id="ARBA00022723"/>
    </source>
</evidence>
<dbReference type="Proteomes" id="UP001310890">
    <property type="component" value="Unassembled WGS sequence"/>
</dbReference>
<evidence type="ECO:0000256" key="4">
    <source>
        <dbReference type="PROSITE-ProRule" id="PRU00723"/>
    </source>
</evidence>
<evidence type="ECO:0000256" key="2">
    <source>
        <dbReference type="ARBA" id="ARBA00022771"/>
    </source>
</evidence>
<dbReference type="GO" id="GO:0005634">
    <property type="term" value="C:nucleus"/>
    <property type="evidence" value="ECO:0007669"/>
    <property type="project" value="TreeGrafter"/>
</dbReference>
<keyword evidence="1 4" id="KW-0479">Metal-binding</keyword>
<reference evidence="7" key="1">
    <citation type="submission" date="2023-08" db="EMBL/GenBank/DDBJ databases">
        <title>Black Yeasts Isolated from many extreme environments.</title>
        <authorList>
            <person name="Coleine C."/>
            <person name="Stajich J.E."/>
            <person name="Selbmann L."/>
        </authorList>
    </citation>
    <scope>NUCLEOTIDE SEQUENCE</scope>
    <source>
        <strain evidence="7">CCFEE 5401</strain>
    </source>
</reference>
<dbReference type="FunFam" id="4.10.1000.10:FF:000035">
    <property type="entry name" value="CCCH zinc finger protein, variant"/>
    <property type="match status" value="1"/>
</dbReference>
<feature type="compositionally biased region" description="Polar residues" evidence="5">
    <location>
        <begin position="1"/>
        <end position="15"/>
    </location>
</feature>
<feature type="compositionally biased region" description="Basic and acidic residues" evidence="5">
    <location>
        <begin position="18"/>
        <end position="32"/>
    </location>
</feature>
<protein>
    <recommendedName>
        <fullName evidence="6">C3H1-type domain-containing protein</fullName>
    </recommendedName>
</protein>
<feature type="domain" description="C3H1-type" evidence="6">
    <location>
        <begin position="164"/>
        <end position="190"/>
    </location>
</feature>
<feature type="region of interest" description="Disordered" evidence="5">
    <location>
        <begin position="1"/>
        <end position="42"/>
    </location>
</feature>
<feature type="zinc finger region" description="C3H1-type" evidence="4">
    <location>
        <begin position="135"/>
        <end position="163"/>
    </location>
</feature>
<dbReference type="GO" id="GO:0008270">
    <property type="term" value="F:zinc ion binding"/>
    <property type="evidence" value="ECO:0007669"/>
    <property type="project" value="UniProtKB-KW"/>
</dbReference>
<keyword evidence="2 4" id="KW-0863">Zinc-finger</keyword>
<comment type="caution">
    <text evidence="7">The sequence shown here is derived from an EMBL/GenBank/DDBJ whole genome shotgun (WGS) entry which is preliminary data.</text>
</comment>
<feature type="domain" description="C3H1-type" evidence="6">
    <location>
        <begin position="191"/>
        <end position="219"/>
    </location>
</feature>
<evidence type="ECO:0000256" key="5">
    <source>
        <dbReference type="SAM" id="MobiDB-lite"/>
    </source>
</evidence>
<dbReference type="AlphaFoldDB" id="A0AAN7TN63"/>
<dbReference type="SUPFAM" id="SSF90229">
    <property type="entry name" value="CCCH zinc finger"/>
    <property type="match status" value="2"/>
</dbReference>
<dbReference type="Gene3D" id="4.10.1000.10">
    <property type="entry name" value="Zinc finger, CCCH-type"/>
    <property type="match status" value="2"/>
</dbReference>
<dbReference type="InterPro" id="IPR036855">
    <property type="entry name" value="Znf_CCCH_sf"/>
</dbReference>
<dbReference type="PANTHER" id="PTHR46156:SF1">
    <property type="entry name" value="ZINC FINGER CCCH DOMAIN-CONTAINING PROTEIN 3"/>
    <property type="match status" value="1"/>
</dbReference>
<evidence type="ECO:0000256" key="3">
    <source>
        <dbReference type="ARBA" id="ARBA00022833"/>
    </source>
</evidence>
<dbReference type="SMART" id="SM00356">
    <property type="entry name" value="ZnF_C3H1"/>
    <property type="match status" value="4"/>
</dbReference>
<accession>A0AAN7TN63</accession>
<feature type="compositionally biased region" description="Acidic residues" evidence="5">
    <location>
        <begin position="262"/>
        <end position="287"/>
    </location>
</feature>